<dbReference type="CDD" id="cd04301">
    <property type="entry name" value="NAT_SF"/>
    <property type="match status" value="1"/>
</dbReference>
<evidence type="ECO:0000313" key="5">
    <source>
        <dbReference type="Proteomes" id="UP000632766"/>
    </source>
</evidence>
<sequence length="148" mass="15957">MLTVSVATVTDIPALIPLLNSLFTQEAEFQPDVNKQTAGLQAIVTQPDVGAILVARDQDKFIGMVNILFTISTAQGGLVAILEDMVVDTDYRGAGIGSALITQAIAFCQSKGVSRITLLTDADNYSAIHFYEKHGFAKSPMIPLRRFI</sequence>
<comment type="caution">
    <text evidence="4">The sequence shown here is derived from an EMBL/GenBank/DDBJ whole genome shotgun (WGS) entry which is preliminary data.</text>
</comment>
<name>A0A8J7HUW0_9NOST</name>
<dbReference type="PROSITE" id="PS51186">
    <property type="entry name" value="GNAT"/>
    <property type="match status" value="1"/>
</dbReference>
<dbReference type="Pfam" id="PF00583">
    <property type="entry name" value="Acetyltransf_1"/>
    <property type="match status" value="1"/>
</dbReference>
<dbReference type="GO" id="GO:0016747">
    <property type="term" value="F:acyltransferase activity, transferring groups other than amino-acyl groups"/>
    <property type="evidence" value="ECO:0007669"/>
    <property type="project" value="InterPro"/>
</dbReference>
<accession>A0A8J7HUW0</accession>
<dbReference type="EMBL" id="JAECZC010000093">
    <property type="protein sequence ID" value="MBH8566368.1"/>
    <property type="molecule type" value="Genomic_DNA"/>
</dbReference>
<feature type="domain" description="N-acetyltransferase" evidence="3">
    <location>
        <begin position="2"/>
        <end position="148"/>
    </location>
</feature>
<dbReference type="SUPFAM" id="SSF55729">
    <property type="entry name" value="Acyl-CoA N-acyltransferases (Nat)"/>
    <property type="match status" value="1"/>
</dbReference>
<evidence type="ECO:0000259" key="3">
    <source>
        <dbReference type="PROSITE" id="PS51186"/>
    </source>
</evidence>
<reference evidence="4 5" key="1">
    <citation type="journal article" date="2021" name="Int. J. Syst. Evol. Microbiol.">
        <title>Amazonocrinis nigriterrae gen. nov., sp. nov., Atlanticothrix silvestris gen. nov., sp. nov. and Dendronalium phyllosphericum gen. nov., sp. nov., nostocacean cyanobacteria from Brazilian environments.</title>
        <authorList>
            <person name="Alvarenga D.O."/>
            <person name="Andreote A.P.D."/>
            <person name="Branco L.H.Z."/>
            <person name="Delbaje E."/>
            <person name="Cruz R.B."/>
            <person name="Varani A.M."/>
            <person name="Fiore M.F."/>
        </authorList>
    </citation>
    <scope>NUCLEOTIDE SEQUENCE [LARGE SCALE GENOMIC DNA]</scope>
    <source>
        <strain evidence="4 5">CENA67</strain>
    </source>
</reference>
<dbReference type="Gene3D" id="3.40.630.30">
    <property type="match status" value="1"/>
</dbReference>
<keyword evidence="2" id="KW-0012">Acyltransferase</keyword>
<dbReference type="PANTHER" id="PTHR43877:SF1">
    <property type="entry name" value="ACETYLTRANSFERASE"/>
    <property type="match status" value="1"/>
</dbReference>
<dbReference type="AlphaFoldDB" id="A0A8J7HUW0"/>
<dbReference type="PANTHER" id="PTHR43877">
    <property type="entry name" value="AMINOALKYLPHOSPHONATE N-ACETYLTRANSFERASE-RELATED-RELATED"/>
    <property type="match status" value="1"/>
</dbReference>
<keyword evidence="5" id="KW-1185">Reference proteome</keyword>
<evidence type="ECO:0000256" key="2">
    <source>
        <dbReference type="ARBA" id="ARBA00023315"/>
    </source>
</evidence>
<dbReference type="InterPro" id="IPR016181">
    <property type="entry name" value="Acyl_CoA_acyltransferase"/>
</dbReference>
<dbReference type="InterPro" id="IPR050832">
    <property type="entry name" value="Bact_Acetyltransf"/>
</dbReference>
<evidence type="ECO:0000256" key="1">
    <source>
        <dbReference type="ARBA" id="ARBA00022679"/>
    </source>
</evidence>
<gene>
    <name evidence="4" type="ORF">I8748_30155</name>
</gene>
<proteinExistence type="predicted"/>
<keyword evidence="1" id="KW-0808">Transferase</keyword>
<evidence type="ECO:0000313" key="4">
    <source>
        <dbReference type="EMBL" id="MBH8566368.1"/>
    </source>
</evidence>
<dbReference type="Proteomes" id="UP000632766">
    <property type="component" value="Unassembled WGS sequence"/>
</dbReference>
<organism evidence="4 5">
    <name type="scientific">Amazonocrinis nigriterrae CENA67</name>
    <dbReference type="NCBI Taxonomy" id="2794033"/>
    <lineage>
        <taxon>Bacteria</taxon>
        <taxon>Bacillati</taxon>
        <taxon>Cyanobacteriota</taxon>
        <taxon>Cyanophyceae</taxon>
        <taxon>Nostocales</taxon>
        <taxon>Nostocaceae</taxon>
        <taxon>Amazonocrinis</taxon>
        <taxon>Amazonocrinis nigriterrae</taxon>
    </lineage>
</organism>
<dbReference type="RefSeq" id="WP_198128124.1">
    <property type="nucleotide sequence ID" value="NZ_JAECZC010000093.1"/>
</dbReference>
<dbReference type="InterPro" id="IPR000182">
    <property type="entry name" value="GNAT_dom"/>
</dbReference>
<protein>
    <submittedName>
        <fullName evidence="4">GNAT family N-acetyltransferase</fullName>
    </submittedName>
</protein>